<dbReference type="EMBL" id="ASGP02000001">
    <property type="protein sequence ID" value="KAH9527225.1"/>
    <property type="molecule type" value="Genomic_DNA"/>
</dbReference>
<reference evidence="1" key="1">
    <citation type="submission" date="2013-05" db="EMBL/GenBank/DDBJ databases">
        <authorList>
            <person name="Yim A.K.Y."/>
            <person name="Chan T.F."/>
            <person name="Ji K.M."/>
            <person name="Liu X.Y."/>
            <person name="Zhou J.W."/>
            <person name="Li R.Q."/>
            <person name="Yang K.Y."/>
            <person name="Li J."/>
            <person name="Li M."/>
            <person name="Law P.T.W."/>
            <person name="Wu Y.L."/>
            <person name="Cai Z.L."/>
            <person name="Qin H."/>
            <person name="Bao Y."/>
            <person name="Leung R.K.K."/>
            <person name="Ng P.K.S."/>
            <person name="Zou J."/>
            <person name="Zhong X.J."/>
            <person name="Ran P.X."/>
            <person name="Zhong N.S."/>
            <person name="Liu Z.G."/>
            <person name="Tsui S.K.W."/>
        </authorList>
    </citation>
    <scope>NUCLEOTIDE SEQUENCE</scope>
    <source>
        <strain evidence="1">Derf</strain>
        <tissue evidence="1">Whole organism</tissue>
    </source>
</reference>
<gene>
    <name evidence="1" type="ORF">DERF_001256</name>
</gene>
<feature type="non-terminal residue" evidence="1">
    <location>
        <position position="82"/>
    </location>
</feature>
<evidence type="ECO:0000313" key="1">
    <source>
        <dbReference type="EMBL" id="KAH9527225.1"/>
    </source>
</evidence>
<keyword evidence="2" id="KW-1185">Reference proteome</keyword>
<evidence type="ECO:0000313" key="2">
    <source>
        <dbReference type="Proteomes" id="UP000790347"/>
    </source>
</evidence>
<comment type="caution">
    <text evidence="1">The sequence shown here is derived from an EMBL/GenBank/DDBJ whole genome shotgun (WGS) entry which is preliminary data.</text>
</comment>
<dbReference type="AlphaFoldDB" id="A0A922IA55"/>
<dbReference type="Proteomes" id="UP000790347">
    <property type="component" value="Unassembled WGS sequence"/>
</dbReference>
<name>A0A922IA55_DERFA</name>
<reference evidence="1" key="2">
    <citation type="journal article" date="2022" name="Res Sq">
        <title>Comparative Genomics Reveals Insights into the Divergent Evolution of Astigmatic Mites and Household Pest Adaptations.</title>
        <authorList>
            <person name="Xiong Q."/>
            <person name="Wan A.T.-Y."/>
            <person name="Liu X.-Y."/>
            <person name="Fung C.S.-H."/>
            <person name="Xiao X."/>
            <person name="Malainual N."/>
            <person name="Hou J."/>
            <person name="Wang L."/>
            <person name="Wang M."/>
            <person name="Yang K."/>
            <person name="Cui Y."/>
            <person name="Leung E."/>
            <person name="Nong W."/>
            <person name="Shin S.-K."/>
            <person name="Au S."/>
            <person name="Jeong K.Y."/>
            <person name="Chew F.T."/>
            <person name="Hui J."/>
            <person name="Leung T.F."/>
            <person name="Tungtrongchitr A."/>
            <person name="Zhong N."/>
            <person name="Liu Z."/>
            <person name="Tsui S."/>
        </authorList>
    </citation>
    <scope>NUCLEOTIDE SEQUENCE</scope>
    <source>
        <strain evidence="1">Derf</strain>
        <tissue evidence="1">Whole organism</tissue>
    </source>
</reference>
<accession>A0A922IA55</accession>
<proteinExistence type="predicted"/>
<organism evidence="1 2">
    <name type="scientific">Dermatophagoides farinae</name>
    <name type="common">American house dust mite</name>
    <dbReference type="NCBI Taxonomy" id="6954"/>
    <lineage>
        <taxon>Eukaryota</taxon>
        <taxon>Metazoa</taxon>
        <taxon>Ecdysozoa</taxon>
        <taxon>Arthropoda</taxon>
        <taxon>Chelicerata</taxon>
        <taxon>Arachnida</taxon>
        <taxon>Acari</taxon>
        <taxon>Acariformes</taxon>
        <taxon>Sarcoptiformes</taxon>
        <taxon>Astigmata</taxon>
        <taxon>Psoroptidia</taxon>
        <taxon>Analgoidea</taxon>
        <taxon>Pyroglyphidae</taxon>
        <taxon>Dermatophagoidinae</taxon>
        <taxon>Dermatophagoides</taxon>
    </lineage>
</organism>
<sequence length="82" mass="9570">DNNIAHPIHHQNILYHHHHCLTKGLSLSSLYGWLLFFASCDKHANFFLSKEEGHQHSNPLFLFKLFISVCSWEINRNRTLSG</sequence>
<protein>
    <submittedName>
        <fullName evidence="1">Uncharacterized protein</fullName>
    </submittedName>
</protein>